<keyword evidence="3" id="KW-0653">Protein transport</keyword>
<dbReference type="Gene3D" id="2.20.70.30">
    <property type="entry name" value="Nascent polypeptide-associated complex domain"/>
    <property type="match status" value="1"/>
</dbReference>
<reference evidence="5" key="1">
    <citation type="submission" date="2013-08" db="EMBL/GenBank/DDBJ databases">
        <authorList>
            <person name="Mendez C."/>
            <person name="Richter M."/>
            <person name="Ferrer M."/>
            <person name="Sanchez J."/>
        </authorList>
    </citation>
    <scope>NUCLEOTIDE SEQUENCE</scope>
</reference>
<sequence length="114" mass="12652">MPNMDPRTLKNLMSKMGIKSSEIAADSVTIECSDRDIIVRNPQVTRIEAQGMVSFQVSGDIEEKEKSVDVEITEDDIHMVMEKSGIDDKDKAEQALRAAGGDIAEAIMRIKEQQ</sequence>
<dbReference type="GO" id="GO:0003723">
    <property type="term" value="F:RNA binding"/>
    <property type="evidence" value="ECO:0007669"/>
    <property type="project" value="UniProtKB-KW"/>
</dbReference>
<dbReference type="CDD" id="cd14359">
    <property type="entry name" value="UBA_AeNAC"/>
    <property type="match status" value="1"/>
</dbReference>
<gene>
    <name evidence="5" type="ORF">B2A_12682</name>
</gene>
<evidence type="ECO:0000256" key="2">
    <source>
        <dbReference type="ARBA" id="ARBA00022884"/>
    </source>
</evidence>
<dbReference type="PROSITE" id="PS51151">
    <property type="entry name" value="NAC_AB"/>
    <property type="match status" value="1"/>
</dbReference>
<dbReference type="InterPro" id="IPR044034">
    <property type="entry name" value="NAC-like_UBA"/>
</dbReference>
<dbReference type="InterPro" id="IPR005231">
    <property type="entry name" value="NAC_arc"/>
</dbReference>
<dbReference type="SMART" id="SM01407">
    <property type="entry name" value="NAC"/>
    <property type="match status" value="1"/>
</dbReference>
<comment type="caution">
    <text evidence="5">The sequence shown here is derived from an EMBL/GenBank/DDBJ whole genome shotgun (WGS) entry which is preliminary data.</text>
</comment>
<proteinExistence type="predicted"/>
<organism evidence="5">
    <name type="scientific">mine drainage metagenome</name>
    <dbReference type="NCBI Taxonomy" id="410659"/>
    <lineage>
        <taxon>unclassified sequences</taxon>
        <taxon>metagenomes</taxon>
        <taxon>ecological metagenomes</taxon>
    </lineage>
</organism>
<evidence type="ECO:0000259" key="4">
    <source>
        <dbReference type="PROSITE" id="PS51151"/>
    </source>
</evidence>
<evidence type="ECO:0000256" key="1">
    <source>
        <dbReference type="ARBA" id="ARBA00022448"/>
    </source>
</evidence>
<dbReference type="InterPro" id="IPR038187">
    <property type="entry name" value="NAC_A/B_dom_sf"/>
</dbReference>
<feature type="domain" description="NAC-A/B" evidence="4">
    <location>
        <begin position="3"/>
        <end position="70"/>
    </location>
</feature>
<keyword evidence="1" id="KW-0813">Transport</keyword>
<dbReference type="Gene3D" id="1.10.8.10">
    <property type="entry name" value="DNA helicase RuvA subunit, C-terminal domain"/>
    <property type="match status" value="1"/>
</dbReference>
<dbReference type="GO" id="GO:0015031">
    <property type="term" value="P:protein transport"/>
    <property type="evidence" value="ECO:0007669"/>
    <property type="project" value="UniProtKB-KW"/>
</dbReference>
<dbReference type="NCBIfam" id="TIGR00264">
    <property type="entry name" value="archaeal-type nascent polypeptide-associated complex protein"/>
    <property type="match status" value="1"/>
</dbReference>
<accession>T1A0Y6</accession>
<dbReference type="Pfam" id="PF19026">
    <property type="entry name" value="UBA_HYPK"/>
    <property type="match status" value="1"/>
</dbReference>
<protein>
    <submittedName>
        <fullName evidence="5">Nascent polypeptide-associated complex protein</fullName>
    </submittedName>
</protein>
<evidence type="ECO:0000313" key="5">
    <source>
        <dbReference type="EMBL" id="EQD34739.1"/>
    </source>
</evidence>
<dbReference type="InterPro" id="IPR002715">
    <property type="entry name" value="Nas_poly-pep-assoc_cplx_dom"/>
</dbReference>
<keyword evidence="2" id="KW-0694">RNA-binding</keyword>
<dbReference type="EMBL" id="AUZZ01009145">
    <property type="protein sequence ID" value="EQD34739.1"/>
    <property type="molecule type" value="Genomic_DNA"/>
</dbReference>
<reference evidence="5" key="2">
    <citation type="journal article" date="2014" name="ISME J.">
        <title>Microbial stratification in low pH oxic and suboxic macroscopic growths along an acid mine drainage.</title>
        <authorList>
            <person name="Mendez-Garcia C."/>
            <person name="Mesa V."/>
            <person name="Sprenger R.R."/>
            <person name="Richter M."/>
            <person name="Diez M.S."/>
            <person name="Solano J."/>
            <person name="Bargiela R."/>
            <person name="Golyshina O.V."/>
            <person name="Manteca A."/>
            <person name="Ramos J.L."/>
            <person name="Gallego J.R."/>
            <person name="Llorente I."/>
            <person name="Martins Dos Santos V.A."/>
            <person name="Jensen O.N."/>
            <person name="Pelaez A.I."/>
            <person name="Sanchez J."/>
            <person name="Ferrer M."/>
        </authorList>
    </citation>
    <scope>NUCLEOTIDE SEQUENCE</scope>
</reference>
<name>T1A0Y6_9ZZZZ</name>
<dbReference type="AlphaFoldDB" id="T1A0Y6"/>
<evidence type="ECO:0000256" key="3">
    <source>
        <dbReference type="ARBA" id="ARBA00022927"/>
    </source>
</evidence>
<dbReference type="Pfam" id="PF01849">
    <property type="entry name" value="NAC"/>
    <property type="match status" value="1"/>
</dbReference>